<reference evidence="1" key="1">
    <citation type="journal article" date="2020" name="Stud. Mycol.">
        <title>101 Dothideomycetes genomes: a test case for predicting lifestyles and emergence of pathogens.</title>
        <authorList>
            <person name="Haridas S."/>
            <person name="Albert R."/>
            <person name="Binder M."/>
            <person name="Bloem J."/>
            <person name="Labutti K."/>
            <person name="Salamov A."/>
            <person name="Andreopoulos B."/>
            <person name="Baker S."/>
            <person name="Barry K."/>
            <person name="Bills G."/>
            <person name="Bluhm B."/>
            <person name="Cannon C."/>
            <person name="Castanera R."/>
            <person name="Culley D."/>
            <person name="Daum C."/>
            <person name="Ezra D."/>
            <person name="Gonzalez J."/>
            <person name="Henrissat B."/>
            <person name="Kuo A."/>
            <person name="Liang C."/>
            <person name="Lipzen A."/>
            <person name="Lutzoni F."/>
            <person name="Magnuson J."/>
            <person name="Mondo S."/>
            <person name="Nolan M."/>
            <person name="Ohm R."/>
            <person name="Pangilinan J."/>
            <person name="Park H.-J."/>
            <person name="Ramirez L."/>
            <person name="Alfaro M."/>
            <person name="Sun H."/>
            <person name="Tritt A."/>
            <person name="Yoshinaga Y."/>
            <person name="Zwiers L.-H."/>
            <person name="Turgeon B."/>
            <person name="Goodwin S."/>
            <person name="Spatafora J."/>
            <person name="Crous P."/>
            <person name="Grigoriev I."/>
        </authorList>
    </citation>
    <scope>NUCLEOTIDE SEQUENCE</scope>
    <source>
        <strain evidence="1">CBS 183.55</strain>
    </source>
</reference>
<evidence type="ECO:0000313" key="1">
    <source>
        <dbReference type="EMBL" id="KAF1926199.1"/>
    </source>
</evidence>
<dbReference type="GeneID" id="54345943"/>
<gene>
    <name evidence="1" type="ORF">M421DRAFT_219252</name>
</gene>
<dbReference type="AlphaFoldDB" id="A0A6A5RFG9"/>
<dbReference type="EMBL" id="ML978978">
    <property type="protein sequence ID" value="KAF1926199.1"/>
    <property type="molecule type" value="Genomic_DNA"/>
</dbReference>
<evidence type="ECO:0000313" key="2">
    <source>
        <dbReference type="Proteomes" id="UP000800082"/>
    </source>
</evidence>
<dbReference type="RefSeq" id="XP_033446451.1">
    <property type="nucleotide sequence ID" value="XM_033588296.1"/>
</dbReference>
<dbReference type="Proteomes" id="UP000800082">
    <property type="component" value="Unassembled WGS sequence"/>
</dbReference>
<accession>A0A6A5RFG9</accession>
<organism evidence="1 2">
    <name type="scientific">Didymella exigua CBS 183.55</name>
    <dbReference type="NCBI Taxonomy" id="1150837"/>
    <lineage>
        <taxon>Eukaryota</taxon>
        <taxon>Fungi</taxon>
        <taxon>Dikarya</taxon>
        <taxon>Ascomycota</taxon>
        <taxon>Pezizomycotina</taxon>
        <taxon>Dothideomycetes</taxon>
        <taxon>Pleosporomycetidae</taxon>
        <taxon>Pleosporales</taxon>
        <taxon>Pleosporineae</taxon>
        <taxon>Didymellaceae</taxon>
        <taxon>Didymella</taxon>
    </lineage>
</organism>
<proteinExistence type="predicted"/>
<keyword evidence="2" id="KW-1185">Reference proteome</keyword>
<sequence length="136" mass="15206">MRIVSGWGCGCAGVVTVLVWECCSFARVRRQNGTLILGPLSARRVYTRIGGLCVFDGPTWSWMQSTCRLPLSRWCTAPTLTWTAPSKILRHRLEAVRTVWRDETPCDAGPDIPALHNGRDRLHDGRRASARHSPHA</sequence>
<protein>
    <submittedName>
        <fullName evidence="1">Uncharacterized protein</fullName>
    </submittedName>
</protein>
<name>A0A6A5RFG9_9PLEO</name>